<feature type="region of interest" description="Disordered" evidence="6">
    <location>
        <begin position="1"/>
        <end position="36"/>
    </location>
</feature>
<evidence type="ECO:0000256" key="4">
    <source>
        <dbReference type="ARBA" id="ARBA00023242"/>
    </source>
</evidence>
<dbReference type="Pfam" id="PF02301">
    <property type="entry name" value="HORMA"/>
    <property type="match status" value="1"/>
</dbReference>
<evidence type="ECO:0000256" key="5">
    <source>
        <dbReference type="ARBA" id="ARBA00023254"/>
    </source>
</evidence>
<keyword evidence="5" id="KW-0469">Meiosis</keyword>
<evidence type="ECO:0000256" key="1">
    <source>
        <dbReference type="ARBA" id="ARBA00004123"/>
    </source>
</evidence>
<dbReference type="PANTHER" id="PTHR48225">
    <property type="entry name" value="HORMA DOMAIN-CONTAINING PROTEIN 1"/>
    <property type="match status" value="1"/>
</dbReference>
<protein>
    <recommendedName>
        <fullName evidence="7">HORMA domain-containing protein</fullName>
    </recommendedName>
</protein>
<dbReference type="Gene3D" id="3.30.900.10">
    <property type="entry name" value="HORMA domain"/>
    <property type="match status" value="1"/>
</dbReference>
<evidence type="ECO:0000256" key="6">
    <source>
        <dbReference type="SAM" id="MobiDB-lite"/>
    </source>
</evidence>
<dbReference type="InterPro" id="IPR054722">
    <property type="entry name" value="PolX-like_BBD"/>
</dbReference>
<reference evidence="8" key="1">
    <citation type="submission" date="2015-04" db="UniProtKB">
        <authorList>
            <consortium name="EnsemblPlants"/>
        </authorList>
    </citation>
    <scope>IDENTIFICATION</scope>
</reference>
<dbReference type="GO" id="GO:0005694">
    <property type="term" value="C:chromosome"/>
    <property type="evidence" value="ECO:0007669"/>
    <property type="project" value="UniProtKB-SubCell"/>
</dbReference>
<proteinExistence type="predicted"/>
<keyword evidence="4" id="KW-0539">Nucleus</keyword>
<dbReference type="Gramene" id="OGLUM05G11170.1">
    <property type="protein sequence ID" value="OGLUM05G11170.1"/>
    <property type="gene ID" value="OGLUM05G11170"/>
</dbReference>
<feature type="domain" description="HORMA" evidence="7">
    <location>
        <begin position="54"/>
        <end position="260"/>
    </location>
</feature>
<keyword evidence="3" id="KW-0158">Chromosome</keyword>
<dbReference type="GO" id="GO:0005634">
    <property type="term" value="C:nucleus"/>
    <property type="evidence" value="ECO:0007669"/>
    <property type="project" value="UniProtKB-SubCell"/>
</dbReference>
<dbReference type="InterPro" id="IPR051294">
    <property type="entry name" value="HORMA_MeioticProgression"/>
</dbReference>
<name>A0A0D9ZX04_9ORYZ</name>
<dbReference type="GO" id="GO:0051321">
    <property type="term" value="P:meiotic cell cycle"/>
    <property type="evidence" value="ECO:0007669"/>
    <property type="project" value="UniProtKB-KW"/>
</dbReference>
<dbReference type="InterPro" id="IPR003511">
    <property type="entry name" value="HORMA_dom"/>
</dbReference>
<dbReference type="AlphaFoldDB" id="A0A0D9ZX04"/>
<dbReference type="PROSITE" id="PS50815">
    <property type="entry name" value="HORMA"/>
    <property type="match status" value="1"/>
</dbReference>
<evidence type="ECO:0000256" key="2">
    <source>
        <dbReference type="ARBA" id="ARBA00004286"/>
    </source>
</evidence>
<evidence type="ECO:0000313" key="8">
    <source>
        <dbReference type="EnsemblPlants" id="OGLUM05G11170.1"/>
    </source>
</evidence>
<dbReference type="Pfam" id="PF22936">
    <property type="entry name" value="Pol_BBD"/>
    <property type="match status" value="2"/>
</dbReference>
<reference evidence="8" key="2">
    <citation type="submission" date="2018-05" db="EMBL/GenBank/DDBJ databases">
        <title>OgluRS3 (Oryza glumaepatula Reference Sequence Version 3).</title>
        <authorList>
            <person name="Zhang J."/>
            <person name="Kudrna D."/>
            <person name="Lee S."/>
            <person name="Talag J."/>
            <person name="Welchert J."/>
            <person name="Wing R.A."/>
        </authorList>
    </citation>
    <scope>NUCLEOTIDE SEQUENCE [LARGE SCALE GENOMIC DNA]</scope>
</reference>
<dbReference type="SUPFAM" id="SSF56019">
    <property type="entry name" value="The spindle assembly checkpoint protein mad2"/>
    <property type="match status" value="1"/>
</dbReference>
<feature type="compositionally biased region" description="Basic and acidic residues" evidence="6">
    <location>
        <begin position="25"/>
        <end position="34"/>
    </location>
</feature>
<evidence type="ECO:0000256" key="3">
    <source>
        <dbReference type="ARBA" id="ARBA00022454"/>
    </source>
</evidence>
<sequence length="660" mass="74293">MQAPVADTEEAGSSGEESPLQATVVEKHEAESTKVDSPAEVTVAEILEVEGKEEESLKLIRNLLWIVVHKIWYNRGLFNEKYFTDVFVPDLGMKIKKLMPIDVESSRMVDWMKGVCDSSRNKYLKTVLFCICEKEEGMVIEEYAFSFSYTNAISDDEVAIKMSCSTASNISEVTLDQIRSSACKMIDTLVSLMRNLDPVPEARTILMKVLYNAGATPEDNDGPFIKSRANKETTSTWNKNPLKMEVGNIYSKQLELSLKFKSVLYRYDETNINTEDVDISVDIESNQDDGFSDTEVQPFEACHHVVAPNDGVDEQELTAQVKEWMCSREIEAFNVSDVLTTFPDISMKEMVKANAGKGLCKAAFYDKATHKNLLDMENILEEPVGSILCTHLAEEKYWNIDSGASNHVGGNSKWFTNLRPMPKDKDSYFLNAAKKRVRLSGMGDIMNEYIRLYNVYLSSDLEDNELYVSIGQLTVEGYIVLIGNGEVTIRLATNVNHIVGTGSLDRDKMAYVLTFFNGSVLERTGDQLEENEGDTYDTALGEWILDSGCYNHITHQESFLNEKWKMKRGKKISAAGSGLLACKYKGNITNGDIRLNDVYLCQESEENLISVPQLDVIGYKFSFSGDHCHITYKKEKDLVGVAHRDGGNLNYYVEFLHSKE</sequence>
<evidence type="ECO:0000313" key="9">
    <source>
        <dbReference type="Proteomes" id="UP000026961"/>
    </source>
</evidence>
<dbReference type="eggNOG" id="KOG4652">
    <property type="taxonomic scope" value="Eukaryota"/>
</dbReference>
<dbReference type="PANTHER" id="PTHR48225:SF7">
    <property type="entry name" value="MEIOSIS-SPECIFIC PROTEIN HOP1"/>
    <property type="match status" value="1"/>
</dbReference>
<dbReference type="STRING" id="40148.A0A0D9ZX04"/>
<dbReference type="Proteomes" id="UP000026961">
    <property type="component" value="Chromosome 5"/>
</dbReference>
<dbReference type="HOGENOM" id="CLU_433747_0_0_1"/>
<keyword evidence="9" id="KW-1185">Reference proteome</keyword>
<accession>A0A0D9ZX04</accession>
<evidence type="ECO:0000259" key="7">
    <source>
        <dbReference type="PROSITE" id="PS50815"/>
    </source>
</evidence>
<dbReference type="EnsemblPlants" id="OGLUM05G11170.1">
    <property type="protein sequence ID" value="OGLUM05G11170.1"/>
    <property type="gene ID" value="OGLUM05G11170"/>
</dbReference>
<organism evidence="8">
    <name type="scientific">Oryza glumipatula</name>
    <dbReference type="NCBI Taxonomy" id="40148"/>
    <lineage>
        <taxon>Eukaryota</taxon>
        <taxon>Viridiplantae</taxon>
        <taxon>Streptophyta</taxon>
        <taxon>Embryophyta</taxon>
        <taxon>Tracheophyta</taxon>
        <taxon>Spermatophyta</taxon>
        <taxon>Magnoliopsida</taxon>
        <taxon>Liliopsida</taxon>
        <taxon>Poales</taxon>
        <taxon>Poaceae</taxon>
        <taxon>BOP clade</taxon>
        <taxon>Oryzoideae</taxon>
        <taxon>Oryzeae</taxon>
        <taxon>Oryzinae</taxon>
        <taxon>Oryza</taxon>
    </lineage>
</organism>
<dbReference type="InterPro" id="IPR036570">
    <property type="entry name" value="HORMA_dom_sf"/>
</dbReference>
<comment type="subcellular location">
    <subcellularLocation>
        <location evidence="2">Chromosome</location>
    </subcellularLocation>
    <subcellularLocation>
        <location evidence="1">Nucleus</location>
    </subcellularLocation>
</comment>